<evidence type="ECO:0000313" key="2">
    <source>
        <dbReference type="EMBL" id="AND67548.1"/>
    </source>
</evidence>
<dbReference type="PATRIC" id="fig|445710.3.peg.92"/>
<feature type="compositionally biased region" description="Basic residues" evidence="1">
    <location>
        <begin position="32"/>
        <end position="46"/>
    </location>
</feature>
<evidence type="ECO:0000256" key="1">
    <source>
        <dbReference type="SAM" id="MobiDB-lite"/>
    </source>
</evidence>
<keyword evidence="3" id="KW-1185">Reference proteome</keyword>
<evidence type="ECO:0000313" key="3">
    <source>
        <dbReference type="Proteomes" id="UP000077255"/>
    </source>
</evidence>
<sequence>MLAADEAHGRAFPLNKGKRRIGRWRRNLNKQGTCHRHRRLPLKPRRPWPIGMRPPRARCPRTRGNAA</sequence>
<feature type="region of interest" description="Disordered" evidence="1">
    <location>
        <begin position="32"/>
        <end position="67"/>
    </location>
</feature>
<name>A0A160MXS3_9GAMM</name>
<accession>A0A160MXS3</accession>
<reference evidence="2 3" key="1">
    <citation type="submission" date="2016-02" db="EMBL/GenBank/DDBJ databases">
        <title>Complete genome sequencing and analysis of ATSB10, Dyella thiooxydans isolated from rhizosphere soil of sunflower (Helianthus annuus L.).</title>
        <authorList>
            <person name="Lee Y."/>
            <person name="Hwangbo K."/>
            <person name="Chung H."/>
            <person name="Yoo J."/>
            <person name="Kim K.Y."/>
            <person name="Sa T.M."/>
            <person name="Um Y."/>
            <person name="Madhaiyan M."/>
        </authorList>
    </citation>
    <scope>NUCLEOTIDE SEQUENCE [LARGE SCALE GENOMIC DNA]</scope>
    <source>
        <strain evidence="2 3">ATSB10</strain>
    </source>
</reference>
<protein>
    <submittedName>
        <fullName evidence="2">Uncharacterized protein</fullName>
    </submittedName>
</protein>
<dbReference type="AlphaFoldDB" id="A0A160MXS3"/>
<dbReference type="EMBL" id="CP014841">
    <property type="protein sequence ID" value="AND67548.1"/>
    <property type="molecule type" value="Genomic_DNA"/>
</dbReference>
<dbReference type="KEGG" id="dtx:ATSB10_00940"/>
<dbReference type="STRING" id="445710.ATSB10_00940"/>
<organism evidence="2 3">
    <name type="scientific">Dyella thiooxydans</name>
    <dbReference type="NCBI Taxonomy" id="445710"/>
    <lineage>
        <taxon>Bacteria</taxon>
        <taxon>Pseudomonadati</taxon>
        <taxon>Pseudomonadota</taxon>
        <taxon>Gammaproteobacteria</taxon>
        <taxon>Lysobacterales</taxon>
        <taxon>Rhodanobacteraceae</taxon>
        <taxon>Dyella</taxon>
    </lineage>
</organism>
<dbReference type="Proteomes" id="UP000077255">
    <property type="component" value="Chromosome"/>
</dbReference>
<proteinExistence type="predicted"/>
<gene>
    <name evidence="2" type="ORF">ATSB10_00940</name>
</gene>